<evidence type="ECO:0000256" key="14">
    <source>
        <dbReference type="ARBA" id="ARBA00023125"/>
    </source>
</evidence>
<comment type="pathway">
    <text evidence="4">Amino-acid biosynthesis; L-methionine biosynthesis via de novo pathway; L-homoserine from L-aspartate: step 3/3.</text>
</comment>
<feature type="transmembrane region" description="Helical" evidence="18">
    <location>
        <begin position="129"/>
        <end position="148"/>
    </location>
</feature>
<feature type="domain" description="Sugar phosphate transporter" evidence="20">
    <location>
        <begin position="46"/>
        <end position="271"/>
    </location>
</feature>
<dbReference type="Pfam" id="PF03151">
    <property type="entry name" value="TPT"/>
    <property type="match status" value="1"/>
</dbReference>
<dbReference type="SUPFAM" id="SSF51735">
    <property type="entry name" value="NAD(P)-binding Rossmann-fold domains"/>
    <property type="match status" value="1"/>
</dbReference>
<dbReference type="GO" id="GO:0000166">
    <property type="term" value="F:nucleotide binding"/>
    <property type="evidence" value="ECO:0007669"/>
    <property type="project" value="InterPro"/>
</dbReference>
<evidence type="ECO:0000259" key="20">
    <source>
        <dbReference type="Pfam" id="PF03151"/>
    </source>
</evidence>
<reference evidence="22 23" key="1">
    <citation type="journal article" date="2020" name="IScience">
        <title>Genome Sequencing of the Endangered Kingdonia uniflora (Circaeasteraceae, Ranunculales) Reveals Potential Mechanisms of Evolutionary Specialization.</title>
        <authorList>
            <person name="Sun Y."/>
            <person name="Deng T."/>
            <person name="Zhang A."/>
            <person name="Moore M.J."/>
            <person name="Landis J.B."/>
            <person name="Lin N."/>
            <person name="Zhang H."/>
            <person name="Zhang X."/>
            <person name="Huang J."/>
            <person name="Zhang X."/>
            <person name="Sun H."/>
            <person name="Wang H."/>
        </authorList>
    </citation>
    <scope>NUCLEOTIDE SEQUENCE [LARGE SCALE GENOMIC DNA]</scope>
    <source>
        <strain evidence="22">TB1705</strain>
        <tissue evidence="22">Leaf</tissue>
    </source>
</reference>
<keyword evidence="9" id="KW-0791">Threonine biosynthesis</keyword>
<dbReference type="GO" id="GO:0009086">
    <property type="term" value="P:methionine biosynthetic process"/>
    <property type="evidence" value="ECO:0007669"/>
    <property type="project" value="UniProtKB-KW"/>
</dbReference>
<dbReference type="Proteomes" id="UP000541444">
    <property type="component" value="Unassembled WGS sequence"/>
</dbReference>
<dbReference type="InterPro" id="IPR043502">
    <property type="entry name" value="DNA/RNA_pol_sf"/>
</dbReference>
<dbReference type="Pfam" id="PF03175">
    <property type="entry name" value="DNA_pol_B_2"/>
    <property type="match status" value="1"/>
</dbReference>
<evidence type="ECO:0000256" key="3">
    <source>
        <dbReference type="ARBA" id="ARBA00005056"/>
    </source>
</evidence>
<evidence type="ECO:0000256" key="10">
    <source>
        <dbReference type="ARBA" id="ARBA00022705"/>
    </source>
</evidence>
<comment type="catalytic activity">
    <reaction evidence="17">
        <text>DNA(n) + a 2'-deoxyribonucleoside 5'-triphosphate = DNA(n+1) + diphosphate</text>
        <dbReference type="Rhea" id="RHEA:22508"/>
        <dbReference type="Rhea" id="RHEA-COMP:17339"/>
        <dbReference type="Rhea" id="RHEA-COMP:17340"/>
        <dbReference type="ChEBI" id="CHEBI:33019"/>
        <dbReference type="ChEBI" id="CHEBI:61560"/>
        <dbReference type="ChEBI" id="CHEBI:173112"/>
        <dbReference type="EC" id="2.7.7.7"/>
    </reaction>
</comment>
<dbReference type="PANTHER" id="PTHR43070">
    <property type="match status" value="1"/>
</dbReference>
<keyword evidence="6" id="KW-0028">Amino-acid biosynthesis</keyword>
<dbReference type="GO" id="GO:0003677">
    <property type="term" value="F:DNA binding"/>
    <property type="evidence" value="ECO:0007669"/>
    <property type="project" value="UniProtKB-KW"/>
</dbReference>
<dbReference type="Pfam" id="PF00742">
    <property type="entry name" value="Homoserine_dh"/>
    <property type="match status" value="1"/>
</dbReference>
<keyword evidence="10" id="KW-0235">DNA replication</keyword>
<dbReference type="UniPathway" id="UPA00051">
    <property type="reaction ID" value="UER00465"/>
</dbReference>
<feature type="domain" description="Homoserine dehydrogenase catalytic" evidence="19">
    <location>
        <begin position="647"/>
        <end position="815"/>
    </location>
</feature>
<dbReference type="InterPro" id="IPR023211">
    <property type="entry name" value="DNA_pol_palm_dom_sf"/>
</dbReference>
<comment type="catalytic activity">
    <reaction evidence="16">
        <text>L-homoserine + NADP(+) = L-aspartate 4-semialdehyde + NADPH + H(+)</text>
        <dbReference type="Rhea" id="RHEA:15761"/>
        <dbReference type="ChEBI" id="CHEBI:15378"/>
        <dbReference type="ChEBI" id="CHEBI:57476"/>
        <dbReference type="ChEBI" id="CHEBI:57783"/>
        <dbReference type="ChEBI" id="CHEBI:58349"/>
        <dbReference type="ChEBI" id="CHEBI:537519"/>
        <dbReference type="EC" id="1.1.1.3"/>
    </reaction>
    <physiologicalReaction direction="right-to-left" evidence="16">
        <dbReference type="Rhea" id="RHEA:15763"/>
    </physiologicalReaction>
</comment>
<sequence>MLKYAALIAEMMSRFAKATLDYLPPAIEAYIAIKVLKVEPLITVNPEDRWRRIFPMSFVFCINIVFGNVSLRYIPVSFMQAIKSFTPTTIVVLQWLVWRKYFDWRIWASLVPIVGEILLTSVAELSFNMFRFCAALFVCLATSIKTISTESLLHGYKFDCINTVFYMTPFATMILALPALFLKGHGVWVWFHTHETLCSSLILILTSGVLGFCLNFSIFYVIHSTTAVTFNVTGNIKLVVAVMVSWLIFRNPIPALNAIGRGVTLIACTFYGFVRHKLSQQTPGIPKTPRTPLNWMEMFPLVYDNSDDKEFKYTKFIIGYIMKVPSGDVPYIIGYAISLSDNSIGCKGSILHNEVSLSTLQNQRDQQLYYMKQDIRLLAGVVYKAQEIYWTKYGIDITSCLTLSSLAMKIYRFRYYNDKEFPIHIPNRNEDKFFQTAYYGGHADMYKPCGKNLYYCDVNLLHPFIMKTYPMPCSKPVWNGNMRGVDLSVIYGFIQAYIITPKNIDKPFLPIRDKNGTLLFPKGKFVGVYLSDELRYAQLGCGGVGTQLLQQIVSCRLKNSLSSLATLSSFGECKVFTNLELTRKFLDIAALLGKSNGLAFVDCTASSETIGVLCRAVELGCCIVLANKKLLTSVMDDYKKLVLHPLVSEVEDGKPFSEVVKAAKGLGYIEPDPRDDLSGMDVARKALILTRLLGWRINMDNITVESLYPQEMGPNTMSLDDFMASGLPSLGKDIKEKTKVASINGNVMRYVCLIEGSSYQVGIKELPKDSPLGRLRGSDNVVEIYSRCYKELPLAIQGAGASNDTTTAGVLADILDLQELFP</sequence>
<evidence type="ECO:0000256" key="13">
    <source>
        <dbReference type="ARBA" id="ARBA00023002"/>
    </source>
</evidence>
<evidence type="ECO:0000259" key="21">
    <source>
        <dbReference type="Pfam" id="PF03175"/>
    </source>
</evidence>
<dbReference type="PANTHER" id="PTHR43070:SF3">
    <property type="entry name" value="HOMOSERINE DEHYDROGENASE"/>
    <property type="match status" value="1"/>
</dbReference>
<dbReference type="FunFam" id="3.30.360.10:FF:000006">
    <property type="entry name" value="Bifunctional aspartokinase/homoserine dehydrogenase"/>
    <property type="match status" value="1"/>
</dbReference>
<evidence type="ECO:0000256" key="11">
    <source>
        <dbReference type="ARBA" id="ARBA00022857"/>
    </source>
</evidence>
<dbReference type="OrthoDB" id="10261634at2759"/>
<comment type="pathway">
    <text evidence="3">Amino-acid biosynthesis; L-threonine biosynthesis; L-threonine from L-aspartate: step 3/5.</text>
</comment>
<proteinExistence type="inferred from homology"/>
<dbReference type="SUPFAM" id="SSF56672">
    <property type="entry name" value="DNA/RNA polymerases"/>
    <property type="match status" value="1"/>
</dbReference>
<name>A0A7J7LM03_9MAGN</name>
<dbReference type="GO" id="GO:0004412">
    <property type="term" value="F:homoserine dehydrogenase activity"/>
    <property type="evidence" value="ECO:0007669"/>
    <property type="project" value="UniProtKB-EC"/>
</dbReference>
<feature type="transmembrane region" description="Helical" evidence="18">
    <location>
        <begin position="53"/>
        <end position="71"/>
    </location>
</feature>
<dbReference type="Gene3D" id="3.90.1600.10">
    <property type="entry name" value="Palm domain of DNA polymerase"/>
    <property type="match status" value="1"/>
</dbReference>
<evidence type="ECO:0000313" key="22">
    <source>
        <dbReference type="EMBL" id="KAF6143524.1"/>
    </source>
</evidence>
<evidence type="ECO:0000256" key="12">
    <source>
        <dbReference type="ARBA" id="ARBA00022932"/>
    </source>
</evidence>
<dbReference type="EMBL" id="JACGCM010002205">
    <property type="protein sequence ID" value="KAF6143524.1"/>
    <property type="molecule type" value="Genomic_DNA"/>
</dbReference>
<dbReference type="GO" id="GO:0006260">
    <property type="term" value="P:DNA replication"/>
    <property type="evidence" value="ECO:0007669"/>
    <property type="project" value="UniProtKB-KW"/>
</dbReference>
<dbReference type="GO" id="GO:0003887">
    <property type="term" value="F:DNA-directed DNA polymerase activity"/>
    <property type="evidence" value="ECO:0007669"/>
    <property type="project" value="UniProtKB-KW"/>
</dbReference>
<evidence type="ECO:0000256" key="2">
    <source>
        <dbReference type="ARBA" id="ARBA00004141"/>
    </source>
</evidence>
<evidence type="ECO:0000256" key="5">
    <source>
        <dbReference type="ARBA" id="ARBA00005755"/>
    </source>
</evidence>
<dbReference type="InterPro" id="IPR037185">
    <property type="entry name" value="EmrE-like"/>
</dbReference>
<feature type="transmembrane region" description="Helical" evidence="18">
    <location>
        <begin position="104"/>
        <end position="123"/>
    </location>
</feature>
<keyword evidence="11" id="KW-0521">NADP</keyword>
<comment type="similarity">
    <text evidence="5">Belongs to the DNA polymerase type-B family.</text>
</comment>
<dbReference type="AlphaFoldDB" id="A0A7J7LM03"/>
<dbReference type="SUPFAM" id="SSF55347">
    <property type="entry name" value="Glyceraldehyde-3-phosphate dehydrogenase-like, C-terminal domain"/>
    <property type="match status" value="1"/>
</dbReference>
<dbReference type="SUPFAM" id="SSF103481">
    <property type="entry name" value="Multidrug resistance efflux transporter EmrE"/>
    <property type="match status" value="1"/>
</dbReference>
<evidence type="ECO:0000256" key="9">
    <source>
        <dbReference type="ARBA" id="ARBA00022697"/>
    </source>
</evidence>
<evidence type="ECO:0000256" key="7">
    <source>
        <dbReference type="ARBA" id="ARBA00022679"/>
    </source>
</evidence>
<organism evidence="22 23">
    <name type="scientific">Kingdonia uniflora</name>
    <dbReference type="NCBI Taxonomy" id="39325"/>
    <lineage>
        <taxon>Eukaryota</taxon>
        <taxon>Viridiplantae</taxon>
        <taxon>Streptophyta</taxon>
        <taxon>Embryophyta</taxon>
        <taxon>Tracheophyta</taxon>
        <taxon>Spermatophyta</taxon>
        <taxon>Magnoliopsida</taxon>
        <taxon>Ranunculales</taxon>
        <taxon>Circaeasteraceae</taxon>
        <taxon>Kingdonia</taxon>
    </lineage>
</organism>
<keyword evidence="14" id="KW-0238">DNA-binding</keyword>
<evidence type="ECO:0000259" key="19">
    <source>
        <dbReference type="Pfam" id="PF00742"/>
    </source>
</evidence>
<feature type="transmembrane region" description="Helical" evidence="18">
    <location>
        <begin position="201"/>
        <end position="221"/>
    </location>
</feature>
<dbReference type="Gene3D" id="3.30.360.10">
    <property type="entry name" value="Dihydrodipicolinate Reductase, domain 2"/>
    <property type="match status" value="1"/>
</dbReference>
<protein>
    <recommendedName>
        <fullName evidence="24">Homoserine dehydrogenase</fullName>
    </recommendedName>
</protein>
<dbReference type="InterPro" id="IPR036291">
    <property type="entry name" value="NAD(P)-bd_dom_sf"/>
</dbReference>
<evidence type="ECO:0000256" key="17">
    <source>
        <dbReference type="ARBA" id="ARBA00049244"/>
    </source>
</evidence>
<keyword evidence="8" id="KW-0548">Nucleotidyltransferase</keyword>
<feature type="transmembrane region" description="Helical" evidence="18">
    <location>
        <begin position="228"/>
        <end position="249"/>
    </location>
</feature>
<evidence type="ECO:0000256" key="1">
    <source>
        <dbReference type="ARBA" id="ARBA00001920"/>
    </source>
</evidence>
<gene>
    <name evidence="22" type="ORF">GIB67_029693</name>
</gene>
<dbReference type="Gene3D" id="3.40.50.720">
    <property type="entry name" value="NAD(P)-binding Rossmann-like Domain"/>
    <property type="match status" value="1"/>
</dbReference>
<evidence type="ECO:0000256" key="8">
    <source>
        <dbReference type="ARBA" id="ARBA00022695"/>
    </source>
</evidence>
<evidence type="ECO:0000256" key="6">
    <source>
        <dbReference type="ARBA" id="ARBA00022605"/>
    </source>
</evidence>
<dbReference type="GO" id="GO:0009088">
    <property type="term" value="P:threonine biosynthetic process"/>
    <property type="evidence" value="ECO:0007669"/>
    <property type="project" value="UniProtKB-UniPathway"/>
</dbReference>
<evidence type="ECO:0000256" key="18">
    <source>
        <dbReference type="SAM" id="Phobius"/>
    </source>
</evidence>
<evidence type="ECO:0000313" key="23">
    <source>
        <dbReference type="Proteomes" id="UP000541444"/>
    </source>
</evidence>
<comment type="subcellular location">
    <subcellularLocation>
        <location evidence="2">Membrane</location>
        <topology evidence="2">Multi-pass membrane protein</topology>
    </subcellularLocation>
</comment>
<keyword evidence="15" id="KW-0486">Methionine biosynthesis</keyword>
<dbReference type="UniPathway" id="UPA00050">
    <property type="reaction ID" value="UER00063"/>
</dbReference>
<keyword evidence="12" id="KW-0239">DNA-directed DNA polymerase</keyword>
<keyword evidence="18" id="KW-1133">Transmembrane helix</keyword>
<keyword evidence="18" id="KW-0472">Membrane</keyword>
<feature type="transmembrane region" description="Helical" evidence="18">
    <location>
        <begin position="255"/>
        <end position="274"/>
    </location>
</feature>
<comment type="caution">
    <text evidence="22">The sequence shown here is derived from an EMBL/GenBank/DDBJ whole genome shotgun (WGS) entry which is preliminary data.</text>
</comment>
<comment type="cofactor">
    <cofactor evidence="1">
        <name>a metal cation</name>
        <dbReference type="ChEBI" id="CHEBI:25213"/>
    </cofactor>
</comment>
<dbReference type="InterPro" id="IPR004868">
    <property type="entry name" value="DNA-dir_DNA_pol_B_mt/vir"/>
</dbReference>
<keyword evidence="23" id="KW-1185">Reference proteome</keyword>
<evidence type="ECO:0000256" key="4">
    <source>
        <dbReference type="ARBA" id="ARBA00005062"/>
    </source>
</evidence>
<dbReference type="InterPro" id="IPR004853">
    <property type="entry name" value="Sugar_P_trans_dom"/>
</dbReference>
<evidence type="ECO:0000256" key="16">
    <source>
        <dbReference type="ARBA" id="ARBA00048841"/>
    </source>
</evidence>
<feature type="domain" description="DNA-directed DNA polymerase family B mitochondria/virus" evidence="21">
    <location>
        <begin position="364"/>
        <end position="537"/>
    </location>
</feature>
<evidence type="ECO:0008006" key="24">
    <source>
        <dbReference type="Google" id="ProtNLM"/>
    </source>
</evidence>
<feature type="transmembrane region" description="Helical" evidence="18">
    <location>
        <begin position="160"/>
        <end position="181"/>
    </location>
</feature>
<evidence type="ECO:0000256" key="15">
    <source>
        <dbReference type="ARBA" id="ARBA00023167"/>
    </source>
</evidence>
<dbReference type="InterPro" id="IPR011147">
    <property type="entry name" value="Bifunc_Aspkin/hSer_DH"/>
</dbReference>
<dbReference type="InterPro" id="IPR001342">
    <property type="entry name" value="HDH_cat"/>
</dbReference>
<keyword evidence="18" id="KW-0812">Transmembrane</keyword>
<keyword evidence="7" id="KW-0808">Transferase</keyword>
<keyword evidence="13" id="KW-0560">Oxidoreductase</keyword>
<accession>A0A7J7LM03</accession>